<feature type="transmembrane region" description="Helical" evidence="6">
    <location>
        <begin position="297"/>
        <end position="314"/>
    </location>
</feature>
<dbReference type="Gene3D" id="1.20.1250.20">
    <property type="entry name" value="MFS general substrate transporter like domains"/>
    <property type="match status" value="2"/>
</dbReference>
<feature type="transmembrane region" description="Helical" evidence="6">
    <location>
        <begin position="364"/>
        <end position="382"/>
    </location>
</feature>
<name>A0A1F6AIN1_9BACT</name>
<dbReference type="EMBL" id="MFJV01000001">
    <property type="protein sequence ID" value="OGG24584.1"/>
    <property type="molecule type" value="Genomic_DNA"/>
</dbReference>
<comment type="caution">
    <text evidence="8">The sequence shown here is derived from an EMBL/GenBank/DDBJ whole genome shotgun (WGS) entry which is preliminary data.</text>
</comment>
<feature type="transmembrane region" description="Helical" evidence="6">
    <location>
        <begin position="148"/>
        <end position="171"/>
    </location>
</feature>
<evidence type="ECO:0000256" key="1">
    <source>
        <dbReference type="ARBA" id="ARBA00004127"/>
    </source>
</evidence>
<evidence type="ECO:0000256" key="3">
    <source>
        <dbReference type="ARBA" id="ARBA00022692"/>
    </source>
</evidence>
<organism evidence="8 9">
    <name type="scientific">Candidatus Gottesmanbacteria bacterium RIFCSPLOWO2_01_FULL_43_11b</name>
    <dbReference type="NCBI Taxonomy" id="1798392"/>
    <lineage>
        <taxon>Bacteria</taxon>
        <taxon>Candidatus Gottesmaniibacteriota</taxon>
    </lineage>
</organism>
<keyword evidence="2" id="KW-0813">Transport</keyword>
<accession>A0A1F6AIN1</accession>
<dbReference type="SUPFAM" id="SSF103473">
    <property type="entry name" value="MFS general substrate transporter"/>
    <property type="match status" value="1"/>
</dbReference>
<evidence type="ECO:0000256" key="5">
    <source>
        <dbReference type="ARBA" id="ARBA00023136"/>
    </source>
</evidence>
<feature type="transmembrane region" description="Helical" evidence="6">
    <location>
        <begin position="267"/>
        <end position="285"/>
    </location>
</feature>
<feature type="transmembrane region" description="Helical" evidence="6">
    <location>
        <begin position="320"/>
        <end position="343"/>
    </location>
</feature>
<feature type="transmembrane region" description="Helical" evidence="6">
    <location>
        <begin position="73"/>
        <end position="97"/>
    </location>
</feature>
<feature type="transmembrane region" description="Helical" evidence="6">
    <location>
        <begin position="7"/>
        <end position="28"/>
    </location>
</feature>
<feature type="transmembrane region" description="Helical" evidence="6">
    <location>
        <begin position="40"/>
        <end position="61"/>
    </location>
</feature>
<proteinExistence type="predicted"/>
<keyword evidence="4 6" id="KW-1133">Transmembrane helix</keyword>
<feature type="transmembrane region" description="Helical" evidence="6">
    <location>
        <begin position="177"/>
        <end position="194"/>
    </location>
</feature>
<dbReference type="AlphaFoldDB" id="A0A1F6AIN1"/>
<dbReference type="GO" id="GO:0012505">
    <property type="term" value="C:endomembrane system"/>
    <property type="evidence" value="ECO:0007669"/>
    <property type="project" value="UniProtKB-SubCell"/>
</dbReference>
<dbReference type="InterPro" id="IPR020846">
    <property type="entry name" value="MFS_dom"/>
</dbReference>
<dbReference type="InterPro" id="IPR050495">
    <property type="entry name" value="ATG22/LtaA_families"/>
</dbReference>
<dbReference type="STRING" id="1798392.A3A79_05370"/>
<feature type="transmembrane region" description="Helical" evidence="6">
    <location>
        <begin position="103"/>
        <end position="127"/>
    </location>
</feature>
<feature type="domain" description="Major facilitator superfamily (MFS) profile" evidence="7">
    <location>
        <begin position="228"/>
        <end position="418"/>
    </location>
</feature>
<evidence type="ECO:0000313" key="8">
    <source>
        <dbReference type="EMBL" id="OGG24584.1"/>
    </source>
</evidence>
<evidence type="ECO:0000256" key="6">
    <source>
        <dbReference type="SAM" id="Phobius"/>
    </source>
</evidence>
<gene>
    <name evidence="8" type="ORF">A3A79_05370</name>
</gene>
<dbReference type="Pfam" id="PF11700">
    <property type="entry name" value="ATG22"/>
    <property type="match status" value="1"/>
</dbReference>
<evidence type="ECO:0000256" key="4">
    <source>
        <dbReference type="ARBA" id="ARBA00022989"/>
    </source>
</evidence>
<evidence type="ECO:0000313" key="9">
    <source>
        <dbReference type="Proteomes" id="UP000178759"/>
    </source>
</evidence>
<comment type="subcellular location">
    <subcellularLocation>
        <location evidence="1">Endomembrane system</location>
        <topology evidence="1">Multi-pass membrane protein</topology>
    </subcellularLocation>
</comment>
<feature type="transmembrane region" description="Helical" evidence="6">
    <location>
        <begin position="230"/>
        <end position="255"/>
    </location>
</feature>
<dbReference type="InterPro" id="IPR024671">
    <property type="entry name" value="Atg22-like"/>
</dbReference>
<keyword evidence="3 6" id="KW-0812">Transmembrane</keyword>
<dbReference type="InterPro" id="IPR036259">
    <property type="entry name" value="MFS_trans_sf"/>
</dbReference>
<evidence type="ECO:0000259" key="7">
    <source>
        <dbReference type="PROSITE" id="PS50850"/>
    </source>
</evidence>
<keyword evidence="5 6" id="KW-0472">Membrane</keyword>
<sequence>MNKNLRAWLLYDAGNSFIVSATGGLFLAQWFVLDKGIPEAWYGFAFSAATVFVLLSSPIIGAWSDTLGYRKPFINFFTIALLLAGSLMIFTTNVAGFGNLFPLLTLLLFFFVQYTYQLSFLFFNTLLEKLSSKQTLARISGLSTLYNQIAYVLANAILLLFAMGKITLIGIPGRSQVFLPAVVICTIFSLPLILQFQEKRTVKEGSTRQTSALAETIGGIRMLFKKERNVGVFLLGFSFVSDALLTISLYFALVMNELYRMSDVQKLIAISLMYVCAGLIGALLGKVAGRFGMKRSLLFMALMLTGSFTVALLGSNFSVLLVTLIFAGIGWGGFYSLTRAMLIRIAPPARLGEYFGFYSTFERFASIIGPTIWGVIVTWLAVTGGFRYRIAGITEVVLMVIGIVLLSKVKVSRSYGKL</sequence>
<dbReference type="PANTHER" id="PTHR23519">
    <property type="entry name" value="AUTOPHAGY-RELATED PROTEIN 22"/>
    <property type="match status" value="1"/>
</dbReference>
<reference evidence="8 9" key="1">
    <citation type="journal article" date="2016" name="Nat. Commun.">
        <title>Thousands of microbial genomes shed light on interconnected biogeochemical processes in an aquifer system.</title>
        <authorList>
            <person name="Anantharaman K."/>
            <person name="Brown C.T."/>
            <person name="Hug L.A."/>
            <person name="Sharon I."/>
            <person name="Castelle C.J."/>
            <person name="Probst A.J."/>
            <person name="Thomas B.C."/>
            <person name="Singh A."/>
            <person name="Wilkins M.J."/>
            <person name="Karaoz U."/>
            <person name="Brodie E.L."/>
            <person name="Williams K.H."/>
            <person name="Hubbard S.S."/>
            <person name="Banfield J.F."/>
        </authorList>
    </citation>
    <scope>NUCLEOTIDE SEQUENCE [LARGE SCALE GENOMIC DNA]</scope>
</reference>
<evidence type="ECO:0000256" key="2">
    <source>
        <dbReference type="ARBA" id="ARBA00022448"/>
    </source>
</evidence>
<dbReference type="GO" id="GO:0022857">
    <property type="term" value="F:transmembrane transporter activity"/>
    <property type="evidence" value="ECO:0007669"/>
    <property type="project" value="InterPro"/>
</dbReference>
<feature type="transmembrane region" description="Helical" evidence="6">
    <location>
        <begin position="388"/>
        <end position="407"/>
    </location>
</feature>
<protein>
    <recommendedName>
        <fullName evidence="7">Major facilitator superfamily (MFS) profile domain-containing protein</fullName>
    </recommendedName>
</protein>
<dbReference type="PANTHER" id="PTHR23519:SF1">
    <property type="entry name" value="AUTOPHAGY-RELATED PROTEIN 22"/>
    <property type="match status" value="1"/>
</dbReference>
<dbReference type="Proteomes" id="UP000178759">
    <property type="component" value="Unassembled WGS sequence"/>
</dbReference>
<dbReference type="PROSITE" id="PS50850">
    <property type="entry name" value="MFS"/>
    <property type="match status" value="1"/>
</dbReference>